<dbReference type="Proteomes" id="UP000579281">
    <property type="component" value="Unassembled WGS sequence"/>
</dbReference>
<dbReference type="InterPro" id="IPR029070">
    <property type="entry name" value="Chitinase_insertion_sf"/>
</dbReference>
<dbReference type="Pfam" id="PF07833">
    <property type="entry name" value="Cu_amine_oxidN1"/>
    <property type="match status" value="1"/>
</dbReference>
<name>A0A841KUY9_9FIRM</name>
<dbReference type="InterPro" id="IPR012854">
    <property type="entry name" value="Cu_amine_oxidase-like_N"/>
</dbReference>
<dbReference type="InterPro" id="IPR001579">
    <property type="entry name" value="Glyco_hydro_18_chit_AS"/>
</dbReference>
<dbReference type="SMART" id="SM00287">
    <property type="entry name" value="SH3b"/>
    <property type="match status" value="1"/>
</dbReference>
<proteinExistence type="inferred from homology"/>
<gene>
    <name evidence="7" type="ORF">HNQ80_000064</name>
</gene>
<dbReference type="Pfam" id="PF08239">
    <property type="entry name" value="SH3_3"/>
    <property type="match status" value="1"/>
</dbReference>
<keyword evidence="5" id="KW-0472">Membrane</keyword>
<dbReference type="Gene3D" id="3.10.50.10">
    <property type="match status" value="1"/>
</dbReference>
<feature type="domain" description="GH18" evidence="6">
    <location>
        <begin position="240"/>
        <end position="560"/>
    </location>
</feature>
<keyword evidence="8" id="KW-1185">Reference proteome</keyword>
<evidence type="ECO:0000313" key="7">
    <source>
        <dbReference type="EMBL" id="MBB6213995.1"/>
    </source>
</evidence>
<evidence type="ECO:0000259" key="6">
    <source>
        <dbReference type="PROSITE" id="PS51910"/>
    </source>
</evidence>
<dbReference type="PROSITE" id="PS51910">
    <property type="entry name" value="GH18_2"/>
    <property type="match status" value="1"/>
</dbReference>
<dbReference type="Gene3D" id="2.30.30.40">
    <property type="entry name" value="SH3 Domains"/>
    <property type="match status" value="1"/>
</dbReference>
<comment type="similarity">
    <text evidence="4">Belongs to the glycosyl hydrolase 18 family.</text>
</comment>
<dbReference type="SUPFAM" id="SSF51445">
    <property type="entry name" value="(Trans)glycosidases"/>
    <property type="match status" value="1"/>
</dbReference>
<dbReference type="GO" id="GO:0004553">
    <property type="term" value="F:hydrolase activity, hydrolyzing O-glycosyl compounds"/>
    <property type="evidence" value="ECO:0007669"/>
    <property type="project" value="InterPro"/>
</dbReference>
<dbReference type="InterPro" id="IPR011583">
    <property type="entry name" value="Chitinase_II/V-like_cat"/>
</dbReference>
<keyword evidence="1 3" id="KW-0378">Hydrolase</keyword>
<dbReference type="AlphaFoldDB" id="A0A841KUY9"/>
<dbReference type="PANTHER" id="PTHR46066:SF2">
    <property type="entry name" value="CHITINASE DOMAIN-CONTAINING PROTEIN 1"/>
    <property type="match status" value="1"/>
</dbReference>
<keyword evidence="5" id="KW-1133">Transmembrane helix</keyword>
<organism evidence="7 8">
    <name type="scientific">Anaerosolibacter carboniphilus</name>
    <dbReference type="NCBI Taxonomy" id="1417629"/>
    <lineage>
        <taxon>Bacteria</taxon>
        <taxon>Bacillati</taxon>
        <taxon>Bacillota</taxon>
        <taxon>Clostridia</taxon>
        <taxon>Peptostreptococcales</taxon>
        <taxon>Thermotaleaceae</taxon>
        <taxon>Anaerosolibacter</taxon>
    </lineage>
</organism>
<dbReference type="SMART" id="SM00636">
    <property type="entry name" value="Glyco_18"/>
    <property type="match status" value="1"/>
</dbReference>
<evidence type="ECO:0000256" key="3">
    <source>
        <dbReference type="RuleBase" id="RU000489"/>
    </source>
</evidence>
<keyword evidence="5" id="KW-0812">Transmembrane</keyword>
<dbReference type="Pfam" id="PF00704">
    <property type="entry name" value="Glyco_hydro_18"/>
    <property type="match status" value="1"/>
</dbReference>
<accession>A0A841KUY9</accession>
<dbReference type="InterPro" id="IPR017853">
    <property type="entry name" value="GH"/>
</dbReference>
<dbReference type="GO" id="GO:0008061">
    <property type="term" value="F:chitin binding"/>
    <property type="evidence" value="ECO:0007669"/>
    <property type="project" value="InterPro"/>
</dbReference>
<evidence type="ECO:0000256" key="2">
    <source>
        <dbReference type="ARBA" id="ARBA00023295"/>
    </source>
</evidence>
<dbReference type="InterPro" id="IPR003646">
    <property type="entry name" value="SH3-like_bac-type"/>
</dbReference>
<comment type="caution">
    <text evidence="7">The sequence shown here is derived from an EMBL/GenBank/DDBJ whole genome shotgun (WGS) entry which is preliminary data.</text>
</comment>
<evidence type="ECO:0000256" key="1">
    <source>
        <dbReference type="ARBA" id="ARBA00022801"/>
    </source>
</evidence>
<sequence length="568" mass="65554">MRRIHWMIGFILITALSAGFIFMIFQSQEVSPVIYEGKAKLVIGDQQIEEEPWIRYSDDILYMPYDIVSNHISKDIILSKDQKRVYVPLRDTKAELEDEELTGFVKENDIQVNIPTRIEEGTVFIPLTLLKEMLGIQIRYIEEAATVIIDPVSIVKNEGEIKENRVGIKEKPSSLGFSKAELRLGDRVAVLGEVNDWYRIRSNTGDLGYIEKKNIEVLVPAEQPMMQMNTKRVLENQGSKKINVAWEYVHEKSPNIGAESRIQSLDVVVPTWFSVADESGIVMNKGDRRYVNEAHKKGYKVWGLVDNGFDPKRTSKILEDPLKRKKVIGQLLLYASIYNLDGINIDFENIYYKDKDALVAFVKELRYYTNKQNIILSMDVTVPSSSEQWSKVYDRKALSEHVDYIAVMTYDEHWATSPISGSVASMPWVERGIIRSMENIPSEKLFLGLPFYTRVWKEYKNENGKLKVESKAVSMVRAKEIIDEKNAAVIWNEELGQYYAQYEEEGATYKIWLEDSKSIALKTTLVEKYGLAGTASWRRGFERQDVWIVLDEMIKRGKKYHELSFKDN</sequence>
<dbReference type="RefSeq" id="WP_184307012.1">
    <property type="nucleotide sequence ID" value="NZ_JACHEN010000001.1"/>
</dbReference>
<dbReference type="EMBL" id="JACHEN010000001">
    <property type="protein sequence ID" value="MBB6213995.1"/>
    <property type="molecule type" value="Genomic_DNA"/>
</dbReference>
<evidence type="ECO:0000313" key="8">
    <source>
        <dbReference type="Proteomes" id="UP000579281"/>
    </source>
</evidence>
<dbReference type="PROSITE" id="PS01095">
    <property type="entry name" value="GH18_1"/>
    <property type="match status" value="1"/>
</dbReference>
<dbReference type="Gene3D" id="3.20.20.80">
    <property type="entry name" value="Glycosidases"/>
    <property type="match status" value="1"/>
</dbReference>
<feature type="transmembrane region" description="Helical" evidence="5">
    <location>
        <begin position="7"/>
        <end position="25"/>
    </location>
</feature>
<dbReference type="GO" id="GO:0005975">
    <property type="term" value="P:carbohydrate metabolic process"/>
    <property type="evidence" value="ECO:0007669"/>
    <property type="project" value="InterPro"/>
</dbReference>
<reference evidence="7 8" key="1">
    <citation type="submission" date="2020-08" db="EMBL/GenBank/DDBJ databases">
        <title>Genomic Encyclopedia of Type Strains, Phase IV (KMG-IV): sequencing the most valuable type-strain genomes for metagenomic binning, comparative biology and taxonomic classification.</title>
        <authorList>
            <person name="Goeker M."/>
        </authorList>
    </citation>
    <scope>NUCLEOTIDE SEQUENCE [LARGE SCALE GENOMIC DNA]</scope>
    <source>
        <strain evidence="7 8">DSM 103526</strain>
    </source>
</reference>
<protein>
    <submittedName>
        <fullName evidence="7">Spore germination protein YaaH</fullName>
    </submittedName>
</protein>
<keyword evidence="2 3" id="KW-0326">Glycosidase</keyword>
<dbReference type="PANTHER" id="PTHR46066">
    <property type="entry name" value="CHITINASE DOMAIN-CONTAINING PROTEIN 1 FAMILY MEMBER"/>
    <property type="match status" value="1"/>
</dbReference>
<dbReference type="InterPro" id="IPR001223">
    <property type="entry name" value="Glyco_hydro18_cat"/>
</dbReference>
<evidence type="ECO:0000256" key="5">
    <source>
        <dbReference type="SAM" id="Phobius"/>
    </source>
</evidence>
<evidence type="ECO:0000256" key="4">
    <source>
        <dbReference type="RuleBase" id="RU004453"/>
    </source>
</evidence>